<reference evidence="2" key="2">
    <citation type="submission" date="2020-11" db="EMBL/GenBank/DDBJ databases">
        <authorList>
            <consortium name="DOE Joint Genome Institute"/>
            <person name="Kuo A."/>
            <person name="Miyauchi S."/>
            <person name="Kiss E."/>
            <person name="Drula E."/>
            <person name="Kohler A."/>
            <person name="Sanchez-Garcia M."/>
            <person name="Andreopoulos B."/>
            <person name="Barry K.W."/>
            <person name="Bonito G."/>
            <person name="Buee M."/>
            <person name="Carver A."/>
            <person name="Chen C."/>
            <person name="Cichocki N."/>
            <person name="Clum A."/>
            <person name="Culley D."/>
            <person name="Crous P.W."/>
            <person name="Fauchery L."/>
            <person name="Girlanda M."/>
            <person name="Hayes R."/>
            <person name="Keri Z."/>
            <person name="Labutti K."/>
            <person name="Lipzen A."/>
            <person name="Lombard V."/>
            <person name="Magnuson J."/>
            <person name="Maillard F."/>
            <person name="Morin E."/>
            <person name="Murat C."/>
            <person name="Nolan M."/>
            <person name="Ohm R."/>
            <person name="Pangilinan J."/>
            <person name="Pereira M."/>
            <person name="Perotto S."/>
            <person name="Peter M."/>
            <person name="Riley R."/>
            <person name="Sitrit Y."/>
            <person name="Stielow B."/>
            <person name="Szollosi G."/>
            <person name="Zifcakova L."/>
            <person name="Stursova M."/>
            <person name="Spatafora J.W."/>
            <person name="Tedersoo L."/>
            <person name="Vaario L.-M."/>
            <person name="Yamada A."/>
            <person name="Yan M."/>
            <person name="Wang P."/>
            <person name="Xu J."/>
            <person name="Bruns T."/>
            <person name="Baldrian P."/>
            <person name="Vilgalys R."/>
            <person name="Henrissat B."/>
            <person name="Grigoriev I.V."/>
            <person name="Hibbett D."/>
            <person name="Nagy L.G."/>
            <person name="Martin F.M."/>
        </authorList>
    </citation>
    <scope>NUCLEOTIDE SEQUENCE</scope>
    <source>
        <strain evidence="2">UH-Tt-Lm1</strain>
    </source>
</reference>
<dbReference type="AlphaFoldDB" id="A0A9P6L2C1"/>
<dbReference type="InterPro" id="IPR036812">
    <property type="entry name" value="NAD(P)_OxRdtase_dom_sf"/>
</dbReference>
<dbReference type="EMBL" id="WIUZ02000019">
    <property type="protein sequence ID" value="KAF9779561.1"/>
    <property type="molecule type" value="Genomic_DNA"/>
</dbReference>
<reference evidence="2" key="1">
    <citation type="journal article" date="2020" name="Nat. Commun.">
        <title>Large-scale genome sequencing of mycorrhizal fungi provides insights into the early evolution of symbiotic traits.</title>
        <authorList>
            <person name="Miyauchi S."/>
            <person name="Kiss E."/>
            <person name="Kuo A."/>
            <person name="Drula E."/>
            <person name="Kohler A."/>
            <person name="Sanchez-Garcia M."/>
            <person name="Morin E."/>
            <person name="Andreopoulos B."/>
            <person name="Barry K.W."/>
            <person name="Bonito G."/>
            <person name="Buee M."/>
            <person name="Carver A."/>
            <person name="Chen C."/>
            <person name="Cichocki N."/>
            <person name="Clum A."/>
            <person name="Culley D."/>
            <person name="Crous P.W."/>
            <person name="Fauchery L."/>
            <person name="Girlanda M."/>
            <person name="Hayes R.D."/>
            <person name="Keri Z."/>
            <person name="LaButti K."/>
            <person name="Lipzen A."/>
            <person name="Lombard V."/>
            <person name="Magnuson J."/>
            <person name="Maillard F."/>
            <person name="Murat C."/>
            <person name="Nolan M."/>
            <person name="Ohm R.A."/>
            <person name="Pangilinan J."/>
            <person name="Pereira M.F."/>
            <person name="Perotto S."/>
            <person name="Peter M."/>
            <person name="Pfister S."/>
            <person name="Riley R."/>
            <person name="Sitrit Y."/>
            <person name="Stielow J.B."/>
            <person name="Szollosi G."/>
            <person name="Zifcakova L."/>
            <person name="Stursova M."/>
            <person name="Spatafora J.W."/>
            <person name="Tedersoo L."/>
            <person name="Vaario L.M."/>
            <person name="Yamada A."/>
            <person name="Yan M."/>
            <person name="Wang P."/>
            <person name="Xu J."/>
            <person name="Bruns T."/>
            <person name="Baldrian P."/>
            <person name="Vilgalys R."/>
            <person name="Dunand C."/>
            <person name="Henrissat B."/>
            <person name="Grigoriev I.V."/>
            <person name="Hibbett D."/>
            <person name="Nagy L.G."/>
            <person name="Martin F.M."/>
        </authorList>
    </citation>
    <scope>NUCLEOTIDE SEQUENCE</scope>
    <source>
        <strain evidence="2">UH-Tt-Lm1</strain>
    </source>
</reference>
<dbReference type="InterPro" id="IPR020471">
    <property type="entry name" value="AKR"/>
</dbReference>
<dbReference type="GO" id="GO:0070485">
    <property type="term" value="P:dehydro-D-arabinono-1,4-lactone biosynthetic process"/>
    <property type="evidence" value="ECO:0007669"/>
    <property type="project" value="TreeGrafter"/>
</dbReference>
<dbReference type="Pfam" id="PF00248">
    <property type="entry name" value="Aldo_ket_red"/>
    <property type="match status" value="1"/>
</dbReference>
<proteinExistence type="predicted"/>
<evidence type="ECO:0000259" key="1">
    <source>
        <dbReference type="Pfam" id="PF00248"/>
    </source>
</evidence>
<evidence type="ECO:0000313" key="2">
    <source>
        <dbReference type="EMBL" id="KAF9779561.1"/>
    </source>
</evidence>
<feature type="domain" description="NADP-dependent oxidoreductase" evidence="1">
    <location>
        <begin position="42"/>
        <end position="365"/>
    </location>
</feature>
<dbReference type="SUPFAM" id="SSF51430">
    <property type="entry name" value="NAD(P)-linked oxidoreductase"/>
    <property type="match status" value="1"/>
</dbReference>
<gene>
    <name evidence="2" type="ORF">BJ322DRAFT_1088164</name>
</gene>
<dbReference type="Proteomes" id="UP000736335">
    <property type="component" value="Unassembled WGS sequence"/>
</dbReference>
<evidence type="ECO:0000313" key="3">
    <source>
        <dbReference type="Proteomes" id="UP000736335"/>
    </source>
</evidence>
<dbReference type="GO" id="GO:0045290">
    <property type="term" value="F:D-arabinose 1-dehydrogenase [NAD(P)+] activity"/>
    <property type="evidence" value="ECO:0007669"/>
    <property type="project" value="TreeGrafter"/>
</dbReference>
<name>A0A9P6L2C1_9AGAM</name>
<protein>
    <submittedName>
        <fullName evidence="2">Aldo/keto reductase</fullName>
    </submittedName>
</protein>
<dbReference type="PANTHER" id="PTHR42686:SF1">
    <property type="entry name" value="GH17980P-RELATED"/>
    <property type="match status" value="1"/>
</dbReference>
<accession>A0A9P6L2C1</accession>
<keyword evidence="3" id="KW-1185">Reference proteome</keyword>
<dbReference type="Gene3D" id="3.20.20.100">
    <property type="entry name" value="NADP-dependent oxidoreductase domain"/>
    <property type="match status" value="1"/>
</dbReference>
<organism evidence="2 3">
    <name type="scientific">Thelephora terrestris</name>
    <dbReference type="NCBI Taxonomy" id="56493"/>
    <lineage>
        <taxon>Eukaryota</taxon>
        <taxon>Fungi</taxon>
        <taxon>Dikarya</taxon>
        <taxon>Basidiomycota</taxon>
        <taxon>Agaricomycotina</taxon>
        <taxon>Agaricomycetes</taxon>
        <taxon>Thelephorales</taxon>
        <taxon>Thelephoraceae</taxon>
        <taxon>Thelephora</taxon>
    </lineage>
</organism>
<comment type="caution">
    <text evidence="2">The sequence shown here is derived from an EMBL/GenBank/DDBJ whole genome shotgun (WGS) entry which is preliminary data.</text>
</comment>
<dbReference type="InterPro" id="IPR023210">
    <property type="entry name" value="NADP_OxRdtase_dom"/>
</dbReference>
<sequence>MVVLLDSVQIPYDPPTGFPDNEHDKPIDGLALGHIGNLGIPELVFGAANFSHQYNQEEHMTSDVPIRSLRLCMRYGIRAFDTSAYYGPSEIVLGSILKALMVEFPRESYRLITKCGRYGLTPADFDYSPSTIRRSVRRSLERLGTTYLDVVYLHDVEMVAEEVMPKRNGDHSTALGVDREAYGLAVGQEGKVWGKGDGKVLQAYGELKQMKEEGLIRNIGITAYPLPTLLRVALLIREVHGPVDVVMSYCHLTIQNDTLASFANEFAERAGVRQLLTASPLCMGLLTPNPPEWSPAPPKLRSASLDAVDVCSAWAGGLPNVAQGFAYRHARTLGIPTVVGMGSLEQVHETMRVWREVASDERIQRKEFEDRVSRIFEASGYRNYSWPSP</sequence>
<dbReference type="OrthoDB" id="5286008at2759"/>
<dbReference type="GO" id="GO:0005829">
    <property type="term" value="C:cytosol"/>
    <property type="evidence" value="ECO:0007669"/>
    <property type="project" value="TreeGrafter"/>
</dbReference>
<dbReference type="PANTHER" id="PTHR42686">
    <property type="entry name" value="GH17980P-RELATED"/>
    <property type="match status" value="1"/>
</dbReference>